<dbReference type="AlphaFoldDB" id="A0A550BRQ3"/>
<accession>A0A550BRQ3</accession>
<sequence length="217" mass="25149">MYQSRYEVPRTRLERPSESYLHHVLLRLKHSDPPHFRQYLRVDPHTFDELVARIEDDAVFVNNSDSAHQAPVEEQLAVTLYRFGHDGNAAGLQATADWAGIGKGSVQNYMHRVMTALLRPETQFMQDAVRLPTEDEKEDAKQWVEENSCRAWRGGWCFVDGTLVPLARRPAWYGESYFDRKSRYSLNIQVSVVPVHQRRYMYSPGPTDSEPPQLAHH</sequence>
<comment type="caution">
    <text evidence="1">The sequence shown here is derived from an EMBL/GenBank/DDBJ whole genome shotgun (WGS) entry which is preliminary data.</text>
</comment>
<keyword evidence="3" id="KW-1185">Reference proteome</keyword>
<proteinExistence type="predicted"/>
<reference evidence="1 3" key="1">
    <citation type="journal article" date="2019" name="New Phytol.">
        <title>Comparative genomics reveals unique wood-decay strategies and fruiting body development in the Schizophyllaceae.</title>
        <authorList>
            <person name="Almasi E."/>
            <person name="Sahu N."/>
            <person name="Krizsan K."/>
            <person name="Balint B."/>
            <person name="Kovacs G.M."/>
            <person name="Kiss B."/>
            <person name="Cseklye J."/>
            <person name="Drula E."/>
            <person name="Henrissat B."/>
            <person name="Nagy I."/>
            <person name="Chovatia M."/>
            <person name="Adam C."/>
            <person name="LaButti K."/>
            <person name="Lipzen A."/>
            <person name="Riley R."/>
            <person name="Grigoriev I.V."/>
            <person name="Nagy L.G."/>
        </authorList>
    </citation>
    <scope>NUCLEOTIDE SEQUENCE [LARGE SCALE GENOMIC DNA]</scope>
    <source>
        <strain evidence="1 3">NL-1724</strain>
    </source>
</reference>
<evidence type="ECO:0008006" key="4">
    <source>
        <dbReference type="Google" id="ProtNLM"/>
    </source>
</evidence>
<dbReference type="EMBL" id="VDMD01000244">
    <property type="protein sequence ID" value="TRM55209.1"/>
    <property type="molecule type" value="Genomic_DNA"/>
</dbReference>
<protein>
    <recommendedName>
        <fullName evidence="4">DDE Tnp4 domain-containing protein</fullName>
    </recommendedName>
</protein>
<dbReference type="STRING" id="97359.A0A550BRQ3"/>
<evidence type="ECO:0000313" key="3">
    <source>
        <dbReference type="Proteomes" id="UP000320762"/>
    </source>
</evidence>
<reference evidence="1" key="2">
    <citation type="submission" date="2019-06" db="EMBL/GenBank/DDBJ databases">
        <authorList>
            <consortium name="DOE Joint Genome Institute"/>
            <person name="Ahrendt S.R."/>
            <person name="Cantor M.N."/>
            <person name="Hua S.X."/>
        </authorList>
    </citation>
    <scope>NUCLEOTIDE SEQUENCE</scope>
    <source>
        <strain evidence="1">NL-1724</strain>
    </source>
</reference>
<gene>
    <name evidence="2" type="ORF">BD626DRAFT_393357</name>
    <name evidence="1" type="ORF">BD626DRAFT_419906</name>
</gene>
<evidence type="ECO:0000313" key="1">
    <source>
        <dbReference type="EMBL" id="TRM55209.1"/>
    </source>
</evidence>
<dbReference type="Proteomes" id="UP000320762">
    <property type="component" value="Unassembled WGS sequence"/>
</dbReference>
<dbReference type="EMBL" id="VDMD01000001">
    <property type="protein sequence ID" value="TRM70337.1"/>
    <property type="molecule type" value="Genomic_DNA"/>
</dbReference>
<organism evidence="1 3">
    <name type="scientific">Schizophyllum amplum</name>
    <dbReference type="NCBI Taxonomy" id="97359"/>
    <lineage>
        <taxon>Eukaryota</taxon>
        <taxon>Fungi</taxon>
        <taxon>Dikarya</taxon>
        <taxon>Basidiomycota</taxon>
        <taxon>Agaricomycotina</taxon>
        <taxon>Agaricomycetes</taxon>
        <taxon>Agaricomycetidae</taxon>
        <taxon>Agaricales</taxon>
        <taxon>Schizophyllaceae</taxon>
        <taxon>Schizophyllum</taxon>
    </lineage>
</organism>
<name>A0A550BRQ3_9AGAR</name>
<dbReference type="OrthoDB" id="3246760at2759"/>
<evidence type="ECO:0000313" key="2">
    <source>
        <dbReference type="EMBL" id="TRM70337.1"/>
    </source>
</evidence>